<feature type="transmembrane region" description="Helical" evidence="1">
    <location>
        <begin position="36"/>
        <end position="52"/>
    </location>
</feature>
<dbReference type="KEGG" id="bpip:BPP43_05905"/>
<dbReference type="EMBL" id="CP002873">
    <property type="protein sequence ID" value="AGA66425.1"/>
    <property type="molecule type" value="Genomic_DNA"/>
</dbReference>
<evidence type="ECO:0000313" key="3">
    <source>
        <dbReference type="Proteomes" id="UP000010793"/>
    </source>
</evidence>
<keyword evidence="1" id="KW-1133">Transmembrane helix</keyword>
<feature type="transmembrane region" description="Helical" evidence="1">
    <location>
        <begin position="6"/>
        <end position="29"/>
    </location>
</feature>
<organism evidence="2 3">
    <name type="scientific">Brachyspira pilosicoli P43/6/78</name>
    <dbReference type="NCBI Taxonomy" id="1042417"/>
    <lineage>
        <taxon>Bacteria</taxon>
        <taxon>Pseudomonadati</taxon>
        <taxon>Spirochaetota</taxon>
        <taxon>Spirochaetia</taxon>
        <taxon>Brachyspirales</taxon>
        <taxon>Brachyspiraceae</taxon>
        <taxon>Brachyspira</taxon>
    </lineage>
</organism>
<name>A0A3B6VSL2_BRAPL</name>
<dbReference type="Proteomes" id="UP000010793">
    <property type="component" value="Chromosome"/>
</dbReference>
<sequence>MNEYSIYSGIIALFAFLGINLSGIKLFLFKFKSGSIFLYASALFLLLITYIYK</sequence>
<keyword evidence="1" id="KW-0812">Transmembrane</keyword>
<evidence type="ECO:0000313" key="2">
    <source>
        <dbReference type="EMBL" id="AGA66425.1"/>
    </source>
</evidence>
<dbReference type="AlphaFoldDB" id="A0A3B6VSL2"/>
<evidence type="ECO:0000256" key="1">
    <source>
        <dbReference type="SAM" id="Phobius"/>
    </source>
</evidence>
<keyword evidence="3" id="KW-1185">Reference proteome</keyword>
<gene>
    <name evidence="2" type="ORF">BPP43_05905</name>
</gene>
<proteinExistence type="predicted"/>
<accession>A0A3B6VSL2</accession>
<protein>
    <submittedName>
        <fullName evidence="2">Uncharacterized protein</fullName>
    </submittedName>
</protein>
<keyword evidence="1" id="KW-0472">Membrane</keyword>
<reference evidence="2 3" key="1">
    <citation type="journal article" date="2013" name="Genome Announc.">
        <title>Complete Genome Sequence of the Porcine Strain Brachyspira pilosicoli P43/6/78(T.).</title>
        <authorList>
            <person name="Lin C."/>
            <person name="den Bakker H.C."/>
            <person name="Suzuki H."/>
            <person name="Lefebure T."/>
            <person name="Ponnala L."/>
            <person name="Sun Q."/>
            <person name="Stanhope M.J."/>
            <person name="Wiedmann M."/>
            <person name="Duhamel G.E."/>
        </authorList>
    </citation>
    <scope>NUCLEOTIDE SEQUENCE [LARGE SCALE GENOMIC DNA]</scope>
    <source>
        <strain evidence="2 3">P43/6/78</strain>
    </source>
</reference>